<evidence type="ECO:0000313" key="4">
    <source>
        <dbReference type="Proteomes" id="UP001223586"/>
    </source>
</evidence>
<protein>
    <recommendedName>
        <fullName evidence="2">TnsE C-terminal domain-containing protein</fullName>
    </recommendedName>
</protein>
<dbReference type="Proteomes" id="UP001223586">
    <property type="component" value="Unassembled WGS sequence"/>
</dbReference>
<organism evidence="3 4">
    <name type="scientific">Bacillus chungangensis</name>
    <dbReference type="NCBI Taxonomy" id="587633"/>
    <lineage>
        <taxon>Bacteria</taxon>
        <taxon>Bacillati</taxon>
        <taxon>Bacillota</taxon>
        <taxon>Bacilli</taxon>
        <taxon>Bacillales</taxon>
        <taxon>Bacillaceae</taxon>
        <taxon>Bacillus</taxon>
    </lineage>
</organism>
<feature type="compositionally biased region" description="Polar residues" evidence="1">
    <location>
        <begin position="35"/>
        <end position="44"/>
    </location>
</feature>
<dbReference type="RefSeq" id="WP_307232175.1">
    <property type="nucleotide sequence ID" value="NZ_JAUSTT010000028.1"/>
</dbReference>
<dbReference type="Pfam" id="PF18623">
    <property type="entry name" value="TnsE_C"/>
    <property type="match status" value="1"/>
</dbReference>
<reference evidence="3 4" key="1">
    <citation type="submission" date="2023-07" db="EMBL/GenBank/DDBJ databases">
        <title>Genomic Encyclopedia of Type Strains, Phase IV (KMG-IV): sequencing the most valuable type-strain genomes for metagenomic binning, comparative biology and taxonomic classification.</title>
        <authorList>
            <person name="Goeker M."/>
        </authorList>
    </citation>
    <scope>NUCLEOTIDE SEQUENCE [LARGE SCALE GENOMIC DNA]</scope>
    <source>
        <strain evidence="3 4">DSM 23837</strain>
    </source>
</reference>
<evidence type="ECO:0000256" key="1">
    <source>
        <dbReference type="SAM" id="MobiDB-lite"/>
    </source>
</evidence>
<feature type="region of interest" description="Disordered" evidence="1">
    <location>
        <begin position="1"/>
        <end position="44"/>
    </location>
</feature>
<comment type="caution">
    <text evidence="3">The sequence shown here is derived from an EMBL/GenBank/DDBJ whole genome shotgun (WGS) entry which is preliminary data.</text>
</comment>
<evidence type="ECO:0000313" key="3">
    <source>
        <dbReference type="EMBL" id="MDQ0177841.1"/>
    </source>
</evidence>
<feature type="domain" description="TnsE C-terminal" evidence="2">
    <location>
        <begin position="70"/>
        <end position="192"/>
    </location>
</feature>
<proteinExistence type="predicted"/>
<keyword evidence="4" id="KW-1185">Reference proteome</keyword>
<name>A0ABT9WXD3_9BACI</name>
<dbReference type="EMBL" id="JAUSTT010000028">
    <property type="protein sequence ID" value="MDQ0177841.1"/>
    <property type="molecule type" value="Genomic_DNA"/>
</dbReference>
<sequence>MKHEYTSVPKIKRIKSSSSKQRMKEDENTKKYYGSNDSIRSTADTGGRQFARGLEYQMLHEIQAQGELKDFINVLKVLEQYPQEKAIRAFMDVLPGGSGERKFTKLSDGVTKRQYVIAEVYMVKGKQFNILEVERESRSLSMLILSASYIHDWKRMYNRLLVNLVNDSGTWTSKSLKSSENEGVTIIKAKHSYKSLS</sequence>
<accession>A0ABT9WXD3</accession>
<gene>
    <name evidence="3" type="ORF">J2S08_003732</name>
</gene>
<dbReference type="InterPro" id="IPR041419">
    <property type="entry name" value="TnsE_C"/>
</dbReference>
<evidence type="ECO:0000259" key="2">
    <source>
        <dbReference type="Pfam" id="PF18623"/>
    </source>
</evidence>